<gene>
    <name evidence="10" type="ORF">skT53_02450</name>
</gene>
<protein>
    <recommendedName>
        <fullName evidence="7">Flagellar assembly protein FliH</fullName>
    </recommendedName>
</protein>
<keyword evidence="8" id="KW-0175">Coiled coil</keyword>
<name>A0A7I8D9Q6_9BACL</name>
<keyword evidence="4" id="KW-1005">Bacterial flagellum biogenesis</keyword>
<evidence type="ECO:0000256" key="1">
    <source>
        <dbReference type="ARBA" id="ARBA00003041"/>
    </source>
</evidence>
<evidence type="ECO:0000256" key="3">
    <source>
        <dbReference type="ARBA" id="ARBA00022448"/>
    </source>
</evidence>
<evidence type="ECO:0000256" key="4">
    <source>
        <dbReference type="ARBA" id="ARBA00022795"/>
    </source>
</evidence>
<dbReference type="InterPro" id="IPR022524">
    <property type="entry name" value="FliH_Bacilli"/>
</dbReference>
<feature type="coiled-coil region" evidence="8">
    <location>
        <begin position="50"/>
        <end position="144"/>
    </location>
</feature>
<evidence type="ECO:0000313" key="10">
    <source>
        <dbReference type="EMBL" id="BCJ85260.1"/>
    </source>
</evidence>
<evidence type="ECO:0000313" key="11">
    <source>
        <dbReference type="Proteomes" id="UP000593802"/>
    </source>
</evidence>
<organism evidence="10 11">
    <name type="scientific">Effusibacillus dendaii</name>
    <dbReference type="NCBI Taxonomy" id="2743772"/>
    <lineage>
        <taxon>Bacteria</taxon>
        <taxon>Bacillati</taxon>
        <taxon>Bacillota</taxon>
        <taxon>Bacilli</taxon>
        <taxon>Bacillales</taxon>
        <taxon>Alicyclobacillaceae</taxon>
        <taxon>Effusibacillus</taxon>
    </lineage>
</organism>
<reference evidence="10 11" key="1">
    <citation type="submission" date="2020-08" db="EMBL/GenBank/DDBJ databases">
        <title>Complete Genome Sequence of Effusibacillus dendaii Strain skT53, Isolated from Farmland soil.</title>
        <authorList>
            <person name="Konishi T."/>
            <person name="Kawasaki H."/>
        </authorList>
    </citation>
    <scope>NUCLEOTIDE SEQUENCE [LARGE SCALE GENOMIC DNA]</scope>
    <source>
        <strain evidence="11">skT53</strain>
    </source>
</reference>
<dbReference type="PANTHER" id="PTHR34982">
    <property type="entry name" value="YOP PROTEINS TRANSLOCATION PROTEIN L"/>
    <property type="match status" value="1"/>
</dbReference>
<keyword evidence="5" id="KW-0653">Protein transport</keyword>
<dbReference type="RefSeq" id="WP_200759402.1">
    <property type="nucleotide sequence ID" value="NZ_AP023366.1"/>
</dbReference>
<dbReference type="CDD" id="cd06503">
    <property type="entry name" value="ATP-synt_Fo_b"/>
    <property type="match status" value="1"/>
</dbReference>
<dbReference type="NCBIfam" id="TIGR03825">
    <property type="entry name" value="FliH_bacil"/>
    <property type="match status" value="1"/>
</dbReference>
<dbReference type="KEGG" id="eff:skT53_02450"/>
<keyword evidence="11" id="KW-1185">Reference proteome</keyword>
<evidence type="ECO:0000256" key="5">
    <source>
        <dbReference type="ARBA" id="ARBA00022927"/>
    </source>
</evidence>
<dbReference type="AlphaFoldDB" id="A0A7I8D9Q6"/>
<dbReference type="GO" id="GO:0005829">
    <property type="term" value="C:cytosol"/>
    <property type="evidence" value="ECO:0007669"/>
    <property type="project" value="TreeGrafter"/>
</dbReference>
<proteinExistence type="inferred from homology"/>
<dbReference type="InterPro" id="IPR018035">
    <property type="entry name" value="Flagellar_FliH/T3SS_HrpE"/>
</dbReference>
<evidence type="ECO:0000256" key="7">
    <source>
        <dbReference type="NCBIfam" id="TIGR03825"/>
    </source>
</evidence>
<keyword evidence="6" id="KW-1006">Bacterial flagellum protein export</keyword>
<dbReference type="EMBL" id="AP023366">
    <property type="protein sequence ID" value="BCJ85260.1"/>
    <property type="molecule type" value="Genomic_DNA"/>
</dbReference>
<evidence type="ECO:0000256" key="2">
    <source>
        <dbReference type="ARBA" id="ARBA00006602"/>
    </source>
</evidence>
<dbReference type="GO" id="GO:0015031">
    <property type="term" value="P:protein transport"/>
    <property type="evidence" value="ECO:0007669"/>
    <property type="project" value="UniProtKB-KW"/>
</dbReference>
<dbReference type="PANTHER" id="PTHR34982:SF1">
    <property type="entry name" value="FLAGELLAR ASSEMBLY PROTEIN FLIH"/>
    <property type="match status" value="1"/>
</dbReference>
<dbReference type="Proteomes" id="UP000593802">
    <property type="component" value="Chromosome"/>
</dbReference>
<evidence type="ECO:0000259" key="9">
    <source>
        <dbReference type="Pfam" id="PF02108"/>
    </source>
</evidence>
<evidence type="ECO:0000256" key="8">
    <source>
        <dbReference type="SAM" id="Coils"/>
    </source>
</evidence>
<comment type="function">
    <text evidence="1">Needed for flagellar regrowth and assembly.</text>
</comment>
<dbReference type="Pfam" id="PF02108">
    <property type="entry name" value="FliH"/>
    <property type="match status" value="1"/>
</dbReference>
<evidence type="ECO:0000256" key="6">
    <source>
        <dbReference type="ARBA" id="ARBA00023225"/>
    </source>
</evidence>
<comment type="similarity">
    <text evidence="2">Belongs to the FliH family.</text>
</comment>
<feature type="domain" description="Flagellar assembly protein FliH/Type III secretion system HrpE" evidence="9">
    <location>
        <begin position="122"/>
        <end position="251"/>
    </location>
</feature>
<keyword evidence="3" id="KW-0813">Transport</keyword>
<dbReference type="InterPro" id="IPR051472">
    <property type="entry name" value="T3SS_Stator/FliH"/>
</dbReference>
<sequence length="264" mass="29342">MSKIVKSFYATVNGQRRIDTIPVVTYVTPPVSGTDSTDTNDCLPVALTPEELLQEAKEQAEKILSDARTEAERILREAADQAETIRLQAKAQAEQLLDDSRREGVEQGVQEGRFAAQAEYQEQVEHLLQLIRQTEEDRQQYLLQTEPQLLQLACEIARKIIGQELATDPGWIENTVKAAIAELVDRSVVELYVHPEDAVRLLDKKDDLIAQSSGKVNLQIHADPTIEKGGCVLRTPLGTVDGRIDTQLQEVKQALLEAAATRLP</sequence>
<accession>A0A7I8D9Q6</accession>
<dbReference type="Gene3D" id="1.20.5.620">
    <property type="entry name" value="F1F0 ATP synthase subunit B, membrane domain"/>
    <property type="match status" value="1"/>
</dbReference>
<dbReference type="GO" id="GO:0044781">
    <property type="term" value="P:bacterial-type flagellum organization"/>
    <property type="evidence" value="ECO:0007669"/>
    <property type="project" value="UniProtKB-KW"/>
</dbReference>